<evidence type="ECO:0000313" key="14">
    <source>
        <dbReference type="EMBL" id="CUG94072.1"/>
    </source>
</evidence>
<comment type="catalytic activity">
    <reaction evidence="9">
        <text>L-threonyl-[protein] + ATP = O-phospho-L-threonyl-[protein] + ADP + H(+)</text>
        <dbReference type="Rhea" id="RHEA:46608"/>
        <dbReference type="Rhea" id="RHEA-COMP:11060"/>
        <dbReference type="Rhea" id="RHEA-COMP:11605"/>
        <dbReference type="ChEBI" id="CHEBI:15378"/>
        <dbReference type="ChEBI" id="CHEBI:30013"/>
        <dbReference type="ChEBI" id="CHEBI:30616"/>
        <dbReference type="ChEBI" id="CHEBI:61977"/>
        <dbReference type="ChEBI" id="CHEBI:456216"/>
        <dbReference type="EC" id="2.7.12.1"/>
    </reaction>
</comment>
<comment type="similarity">
    <text evidence="1">Belongs to the protein kinase superfamily. CMGC Ser/Thr protein kinase family. MNB/DYRK subfamily.</text>
</comment>
<name>A0A0S4JXE4_BODSA</name>
<feature type="compositionally biased region" description="Low complexity" evidence="12">
    <location>
        <begin position="132"/>
        <end position="145"/>
    </location>
</feature>
<dbReference type="Gene3D" id="3.30.200.20">
    <property type="entry name" value="Phosphorylase Kinase, domain 1"/>
    <property type="match status" value="1"/>
</dbReference>
<proteinExistence type="inferred from homology"/>
<evidence type="ECO:0000256" key="6">
    <source>
        <dbReference type="ARBA" id="ARBA00022777"/>
    </source>
</evidence>
<keyword evidence="6 14" id="KW-0418">Kinase</keyword>
<feature type="region of interest" description="Disordered" evidence="12">
    <location>
        <begin position="1"/>
        <end position="82"/>
    </location>
</feature>
<evidence type="ECO:0000256" key="2">
    <source>
        <dbReference type="ARBA" id="ARBA00013203"/>
    </source>
</evidence>
<comment type="catalytic activity">
    <reaction evidence="10">
        <text>L-tyrosyl-[protein] + ATP = O-phospho-L-tyrosyl-[protein] + ADP + H(+)</text>
        <dbReference type="Rhea" id="RHEA:10596"/>
        <dbReference type="Rhea" id="RHEA-COMP:10136"/>
        <dbReference type="Rhea" id="RHEA-COMP:20101"/>
        <dbReference type="ChEBI" id="CHEBI:15378"/>
        <dbReference type="ChEBI" id="CHEBI:30616"/>
        <dbReference type="ChEBI" id="CHEBI:46858"/>
        <dbReference type="ChEBI" id="CHEBI:61978"/>
        <dbReference type="ChEBI" id="CHEBI:456216"/>
        <dbReference type="EC" id="2.7.12.1"/>
    </reaction>
</comment>
<dbReference type="PANTHER" id="PTHR24058:SF22">
    <property type="entry name" value="DUAL SPECIFICITY TYROSINE-PHOSPHORYLATION-REGULATED KINASE 4"/>
    <property type="match status" value="1"/>
</dbReference>
<dbReference type="InterPro" id="IPR050494">
    <property type="entry name" value="Ser_Thr_dual-spec_kinase"/>
</dbReference>
<dbReference type="InterPro" id="IPR000719">
    <property type="entry name" value="Prot_kinase_dom"/>
</dbReference>
<evidence type="ECO:0000259" key="13">
    <source>
        <dbReference type="PROSITE" id="PS50011"/>
    </source>
</evidence>
<keyword evidence="7 11" id="KW-0067">ATP-binding</keyword>
<evidence type="ECO:0000256" key="8">
    <source>
        <dbReference type="ARBA" id="ARBA00049003"/>
    </source>
</evidence>
<dbReference type="Pfam" id="PF00069">
    <property type="entry name" value="Pkinase"/>
    <property type="match status" value="1"/>
</dbReference>
<evidence type="ECO:0000256" key="11">
    <source>
        <dbReference type="PROSITE-ProRule" id="PRU10141"/>
    </source>
</evidence>
<reference evidence="15" key="1">
    <citation type="submission" date="2015-09" db="EMBL/GenBank/DDBJ databases">
        <authorList>
            <consortium name="Pathogen Informatics"/>
        </authorList>
    </citation>
    <scope>NUCLEOTIDE SEQUENCE [LARGE SCALE GENOMIC DNA]</scope>
    <source>
        <strain evidence="15">Lake Konstanz</strain>
    </source>
</reference>
<evidence type="ECO:0000256" key="1">
    <source>
        <dbReference type="ARBA" id="ARBA00008867"/>
    </source>
</evidence>
<dbReference type="EC" id="2.7.12.1" evidence="2"/>
<feature type="region of interest" description="Disordered" evidence="12">
    <location>
        <begin position="128"/>
        <end position="201"/>
    </location>
</feature>
<dbReference type="SUPFAM" id="SSF56112">
    <property type="entry name" value="Protein kinase-like (PK-like)"/>
    <property type="match status" value="1"/>
</dbReference>
<keyword evidence="4" id="KW-0808">Transferase</keyword>
<dbReference type="Proteomes" id="UP000051952">
    <property type="component" value="Unassembled WGS sequence"/>
</dbReference>
<evidence type="ECO:0000256" key="10">
    <source>
        <dbReference type="ARBA" id="ARBA00051680"/>
    </source>
</evidence>
<dbReference type="GO" id="GO:0005524">
    <property type="term" value="F:ATP binding"/>
    <property type="evidence" value="ECO:0007669"/>
    <property type="project" value="UniProtKB-UniRule"/>
</dbReference>
<accession>A0A0S4JXE4</accession>
<comment type="catalytic activity">
    <reaction evidence="8">
        <text>L-seryl-[protein] + ATP = O-phospho-L-seryl-[protein] + ADP + H(+)</text>
        <dbReference type="Rhea" id="RHEA:17989"/>
        <dbReference type="Rhea" id="RHEA-COMP:9863"/>
        <dbReference type="Rhea" id="RHEA-COMP:11604"/>
        <dbReference type="ChEBI" id="CHEBI:15378"/>
        <dbReference type="ChEBI" id="CHEBI:29999"/>
        <dbReference type="ChEBI" id="CHEBI:30616"/>
        <dbReference type="ChEBI" id="CHEBI:83421"/>
        <dbReference type="ChEBI" id="CHEBI:456216"/>
        <dbReference type="EC" id="2.7.12.1"/>
    </reaction>
</comment>
<dbReference type="VEuPathDB" id="TriTrypDB:BSAL_46355"/>
<evidence type="ECO:0000313" key="15">
    <source>
        <dbReference type="Proteomes" id="UP000051952"/>
    </source>
</evidence>
<evidence type="ECO:0000256" key="4">
    <source>
        <dbReference type="ARBA" id="ARBA00022679"/>
    </source>
</evidence>
<dbReference type="InterPro" id="IPR011009">
    <property type="entry name" value="Kinase-like_dom_sf"/>
</dbReference>
<evidence type="ECO:0000256" key="7">
    <source>
        <dbReference type="ARBA" id="ARBA00022840"/>
    </source>
</evidence>
<dbReference type="GO" id="GO:0005737">
    <property type="term" value="C:cytoplasm"/>
    <property type="evidence" value="ECO:0007669"/>
    <property type="project" value="TreeGrafter"/>
</dbReference>
<dbReference type="InterPro" id="IPR042521">
    <property type="entry name" value="DYRK"/>
</dbReference>
<feature type="compositionally biased region" description="Polar residues" evidence="12">
    <location>
        <begin position="50"/>
        <end position="59"/>
    </location>
</feature>
<dbReference type="GO" id="GO:0004674">
    <property type="term" value="F:protein serine/threonine kinase activity"/>
    <property type="evidence" value="ECO:0007669"/>
    <property type="project" value="UniProtKB-KW"/>
</dbReference>
<dbReference type="EMBL" id="CYKH01002219">
    <property type="protein sequence ID" value="CUG94072.1"/>
    <property type="molecule type" value="Genomic_DNA"/>
</dbReference>
<evidence type="ECO:0000256" key="12">
    <source>
        <dbReference type="SAM" id="MobiDB-lite"/>
    </source>
</evidence>
<dbReference type="InterPro" id="IPR017441">
    <property type="entry name" value="Protein_kinase_ATP_BS"/>
</dbReference>
<gene>
    <name evidence="14" type="ORF">BSAL_46355</name>
</gene>
<organism evidence="14 15">
    <name type="scientific">Bodo saltans</name>
    <name type="common">Flagellated protozoan</name>
    <dbReference type="NCBI Taxonomy" id="75058"/>
    <lineage>
        <taxon>Eukaryota</taxon>
        <taxon>Discoba</taxon>
        <taxon>Euglenozoa</taxon>
        <taxon>Kinetoplastea</taxon>
        <taxon>Metakinetoplastina</taxon>
        <taxon>Eubodonida</taxon>
        <taxon>Bodonidae</taxon>
        <taxon>Bodo</taxon>
    </lineage>
</organism>
<evidence type="ECO:0000256" key="3">
    <source>
        <dbReference type="ARBA" id="ARBA00022527"/>
    </source>
</evidence>
<feature type="compositionally biased region" description="Low complexity" evidence="12">
    <location>
        <begin position="1"/>
        <end position="17"/>
    </location>
</feature>
<dbReference type="GO" id="GO:0005856">
    <property type="term" value="C:cytoskeleton"/>
    <property type="evidence" value="ECO:0007669"/>
    <property type="project" value="TreeGrafter"/>
</dbReference>
<feature type="binding site" evidence="11">
    <location>
        <position position="332"/>
    </location>
    <ligand>
        <name>ATP</name>
        <dbReference type="ChEBI" id="CHEBI:30616"/>
    </ligand>
</feature>
<keyword evidence="15" id="KW-1185">Reference proteome</keyword>
<evidence type="ECO:0000256" key="5">
    <source>
        <dbReference type="ARBA" id="ARBA00022741"/>
    </source>
</evidence>
<dbReference type="AlphaFoldDB" id="A0A0S4JXE4"/>
<feature type="domain" description="Protein kinase" evidence="13">
    <location>
        <begin position="303"/>
        <end position="424"/>
    </location>
</feature>
<evidence type="ECO:0000256" key="9">
    <source>
        <dbReference type="ARBA" id="ARBA00049308"/>
    </source>
</evidence>
<keyword evidence="5 11" id="KW-0547">Nucleotide-binding</keyword>
<dbReference type="PANTHER" id="PTHR24058">
    <property type="entry name" value="DUAL SPECIFICITY PROTEIN KINASE"/>
    <property type="match status" value="1"/>
</dbReference>
<dbReference type="PROSITE" id="PS00107">
    <property type="entry name" value="PROTEIN_KINASE_ATP"/>
    <property type="match status" value="1"/>
</dbReference>
<sequence>MSFRGISSITGSYGSTSARNSSEGPFTLPRKGFGATRPSAGPPLPRGASQDASNPTQSTGGFGAMLFTPRPPVQPPTSTNVTIGQLSGRIMSASASRPGTGGQRPAQPARSFGLDLASLLANLDVTGQSPRQATQAPSEQQQQQPMVGLETQGSASKTRPVVPQLPPSARLGSAGRFMPTQPQQVPKQVIEESQHASEQKPMVPLQPDRIEMALQVKTTAKEEAPMPPDGSRGKMTPSEALEVYDRFLSRYERREILEYDEVYFLGIAATKIDAPVTDGANFGYDDERGDYSVVKGDHIAFRYEVVGELGKGSFGQVLKVQDHKKGTQCALKIIRNKKRFHQQATVEIRILDHLRSRDPEDRSCTVRMLNYFKFRSHTIVTFEMHSMNLYELAKLNKYQPFAPALIKRFTAQILVAMSFMWRDV</sequence>
<dbReference type="PROSITE" id="PS50011">
    <property type="entry name" value="PROTEIN_KINASE_DOM"/>
    <property type="match status" value="1"/>
</dbReference>
<protein>
    <recommendedName>
        <fullName evidence="2">dual-specificity kinase</fullName>
        <ecNumber evidence="2">2.7.12.1</ecNumber>
    </recommendedName>
</protein>
<keyword evidence="3" id="KW-0723">Serine/threonine-protein kinase</keyword>
<feature type="compositionally biased region" description="Basic and acidic residues" evidence="12">
    <location>
        <begin position="189"/>
        <end position="198"/>
    </location>
</feature>
<dbReference type="OrthoDB" id="9332038at2759"/>
<dbReference type="Gene3D" id="3.30.10.30">
    <property type="entry name" value="DYRK"/>
    <property type="match status" value="1"/>
</dbReference>
<dbReference type="GO" id="GO:0004712">
    <property type="term" value="F:protein serine/threonine/tyrosine kinase activity"/>
    <property type="evidence" value="ECO:0007669"/>
    <property type="project" value="UniProtKB-EC"/>
</dbReference>